<organism evidence="1 2">
    <name type="scientific">Alienimonas californiensis</name>
    <dbReference type="NCBI Taxonomy" id="2527989"/>
    <lineage>
        <taxon>Bacteria</taxon>
        <taxon>Pseudomonadati</taxon>
        <taxon>Planctomycetota</taxon>
        <taxon>Planctomycetia</taxon>
        <taxon>Planctomycetales</taxon>
        <taxon>Planctomycetaceae</taxon>
        <taxon>Alienimonas</taxon>
    </lineage>
</organism>
<proteinExistence type="predicted"/>
<dbReference type="InterPro" id="IPR004155">
    <property type="entry name" value="PBS_lyase_HEAT"/>
</dbReference>
<dbReference type="Pfam" id="PF03130">
    <property type="entry name" value="HEAT_PBS"/>
    <property type="match status" value="1"/>
</dbReference>
<dbReference type="SMART" id="SM00567">
    <property type="entry name" value="EZ_HEAT"/>
    <property type="match status" value="2"/>
</dbReference>
<dbReference type="RefSeq" id="WP_145359882.1">
    <property type="nucleotide sequence ID" value="NZ_CP036265.1"/>
</dbReference>
<keyword evidence="1" id="KW-0456">Lyase</keyword>
<protein>
    <submittedName>
        <fullName evidence="1">PBS lyase HEAT-like repeat protein</fullName>
    </submittedName>
</protein>
<name>A0A517PC99_9PLAN</name>
<dbReference type="Gene3D" id="1.25.10.10">
    <property type="entry name" value="Leucine-rich Repeat Variant"/>
    <property type="match status" value="1"/>
</dbReference>
<reference evidence="1 2" key="1">
    <citation type="submission" date="2019-02" db="EMBL/GenBank/DDBJ databases">
        <title>Deep-cultivation of Planctomycetes and their phenomic and genomic characterization uncovers novel biology.</title>
        <authorList>
            <person name="Wiegand S."/>
            <person name="Jogler M."/>
            <person name="Boedeker C."/>
            <person name="Pinto D."/>
            <person name="Vollmers J."/>
            <person name="Rivas-Marin E."/>
            <person name="Kohn T."/>
            <person name="Peeters S.H."/>
            <person name="Heuer A."/>
            <person name="Rast P."/>
            <person name="Oberbeckmann S."/>
            <person name="Bunk B."/>
            <person name="Jeske O."/>
            <person name="Meyerdierks A."/>
            <person name="Storesund J.E."/>
            <person name="Kallscheuer N."/>
            <person name="Luecker S."/>
            <person name="Lage O.M."/>
            <person name="Pohl T."/>
            <person name="Merkel B.J."/>
            <person name="Hornburger P."/>
            <person name="Mueller R.-W."/>
            <person name="Bruemmer F."/>
            <person name="Labrenz M."/>
            <person name="Spormann A.M."/>
            <person name="Op den Camp H."/>
            <person name="Overmann J."/>
            <person name="Amann R."/>
            <person name="Jetten M.S.M."/>
            <person name="Mascher T."/>
            <person name="Medema M.H."/>
            <person name="Devos D.P."/>
            <person name="Kaster A.-K."/>
            <person name="Ovreas L."/>
            <person name="Rohde M."/>
            <person name="Galperin M.Y."/>
            <person name="Jogler C."/>
        </authorList>
    </citation>
    <scope>NUCLEOTIDE SEQUENCE [LARGE SCALE GENOMIC DNA]</scope>
    <source>
        <strain evidence="1 2">CA12</strain>
    </source>
</reference>
<dbReference type="KEGG" id="acaf:CA12_30810"/>
<dbReference type="InterPro" id="IPR011989">
    <property type="entry name" value="ARM-like"/>
</dbReference>
<keyword evidence="2" id="KW-1185">Reference proteome</keyword>
<accession>A0A517PC99</accession>
<dbReference type="InterPro" id="IPR016024">
    <property type="entry name" value="ARM-type_fold"/>
</dbReference>
<dbReference type="GO" id="GO:0016829">
    <property type="term" value="F:lyase activity"/>
    <property type="evidence" value="ECO:0007669"/>
    <property type="project" value="UniProtKB-KW"/>
</dbReference>
<dbReference type="EMBL" id="CP036265">
    <property type="protein sequence ID" value="QDT16971.1"/>
    <property type="molecule type" value="Genomic_DNA"/>
</dbReference>
<evidence type="ECO:0000313" key="1">
    <source>
        <dbReference type="EMBL" id="QDT16971.1"/>
    </source>
</evidence>
<dbReference type="OrthoDB" id="283903at2"/>
<dbReference type="Pfam" id="PF13646">
    <property type="entry name" value="HEAT_2"/>
    <property type="match status" value="1"/>
</dbReference>
<dbReference type="SUPFAM" id="SSF48371">
    <property type="entry name" value="ARM repeat"/>
    <property type="match status" value="1"/>
</dbReference>
<sequence length="201" mass="20901" precursor="true">MFASLPLAAALLLAAPPPGDGFAVGDPPTVAGRTAERWAADLSDENRIVRNRAVLSLRAFGAAGAPHLAEALRHEDEAMRFWAAEGLGMTPAARAAKEALSALRTMLQEGAVAERLAAAFAVARLGEPERAVPVLVEGLKHPSRGVAVTSADFLARLGAAAAPAADALREAAENHEDYHVRYRSAQALAAVTGSAPTKEQK</sequence>
<dbReference type="AlphaFoldDB" id="A0A517PC99"/>
<evidence type="ECO:0000313" key="2">
    <source>
        <dbReference type="Proteomes" id="UP000318741"/>
    </source>
</evidence>
<dbReference type="Proteomes" id="UP000318741">
    <property type="component" value="Chromosome"/>
</dbReference>
<gene>
    <name evidence="1" type="ORF">CA12_30810</name>
</gene>